<dbReference type="EMBL" id="JARYMX010000004">
    <property type="protein sequence ID" value="KAJ9554247.1"/>
    <property type="molecule type" value="Genomic_DNA"/>
</dbReference>
<sequence>MKCLGIKFGSMKQARKDEFIIDAIRQAYVWVVWKGSNDEIFNGNTFSTFQAANNIQSLVFSWYHNKSSSRKSTSWVDWSCNPTMGVKKTTMTDEIRRALCKHNKNNPSLTQKQLQEWVHSNYGLQVSQAAISNTVKQGKTMSNDDDHHMILIDATNIKYGGKQNVCGGVTNMKGGLGGGCGWDKVVGMDVVEGRNQWWRSLLMNVIRNCQRNYGGIRSVPGGVTNMQGDIGHGRG</sequence>
<dbReference type="Proteomes" id="UP001172457">
    <property type="component" value="Chromosome 4"/>
</dbReference>
<dbReference type="InterPro" id="IPR041188">
    <property type="entry name" value="HTH_ABP1_N"/>
</dbReference>
<dbReference type="AlphaFoldDB" id="A0AA38TML8"/>
<dbReference type="Gene3D" id="1.10.10.60">
    <property type="entry name" value="Homeodomain-like"/>
    <property type="match status" value="1"/>
</dbReference>
<accession>A0AA38TML8</accession>
<dbReference type="Pfam" id="PF18107">
    <property type="entry name" value="HTH_ABP1_N"/>
    <property type="match status" value="1"/>
</dbReference>
<organism evidence="2 3">
    <name type="scientific">Centaurea solstitialis</name>
    <name type="common">yellow star-thistle</name>
    <dbReference type="NCBI Taxonomy" id="347529"/>
    <lineage>
        <taxon>Eukaryota</taxon>
        <taxon>Viridiplantae</taxon>
        <taxon>Streptophyta</taxon>
        <taxon>Embryophyta</taxon>
        <taxon>Tracheophyta</taxon>
        <taxon>Spermatophyta</taxon>
        <taxon>Magnoliopsida</taxon>
        <taxon>eudicotyledons</taxon>
        <taxon>Gunneridae</taxon>
        <taxon>Pentapetalae</taxon>
        <taxon>asterids</taxon>
        <taxon>campanulids</taxon>
        <taxon>Asterales</taxon>
        <taxon>Asteraceae</taxon>
        <taxon>Carduoideae</taxon>
        <taxon>Cardueae</taxon>
        <taxon>Centaureinae</taxon>
        <taxon>Centaurea</taxon>
    </lineage>
</organism>
<proteinExistence type="predicted"/>
<protein>
    <recommendedName>
        <fullName evidence="1">ARS-binding protein 1 N-terminal domain-containing protein</fullName>
    </recommendedName>
</protein>
<keyword evidence="3" id="KW-1185">Reference proteome</keyword>
<name>A0AA38TML8_9ASTR</name>
<gene>
    <name evidence="2" type="ORF">OSB04_018292</name>
</gene>
<evidence type="ECO:0000313" key="2">
    <source>
        <dbReference type="EMBL" id="KAJ9554247.1"/>
    </source>
</evidence>
<feature type="domain" description="ARS-binding protein 1 N-terminal" evidence="1">
    <location>
        <begin position="87"/>
        <end position="133"/>
    </location>
</feature>
<reference evidence="2" key="1">
    <citation type="submission" date="2023-03" db="EMBL/GenBank/DDBJ databases">
        <title>Chromosome-scale reference genome and RAD-based genetic map of yellow starthistle (Centaurea solstitialis) reveal putative structural variation and QTLs associated with invader traits.</title>
        <authorList>
            <person name="Reatini B."/>
            <person name="Cang F.A."/>
            <person name="Jiang Q."/>
            <person name="Mckibben M.T.W."/>
            <person name="Barker M.S."/>
            <person name="Rieseberg L.H."/>
            <person name="Dlugosch K.M."/>
        </authorList>
    </citation>
    <scope>NUCLEOTIDE SEQUENCE</scope>
    <source>
        <strain evidence="2">CAN-66</strain>
        <tissue evidence="2">Leaf</tissue>
    </source>
</reference>
<evidence type="ECO:0000259" key="1">
    <source>
        <dbReference type="Pfam" id="PF18107"/>
    </source>
</evidence>
<comment type="caution">
    <text evidence="2">The sequence shown here is derived from an EMBL/GenBank/DDBJ whole genome shotgun (WGS) entry which is preliminary data.</text>
</comment>
<evidence type="ECO:0000313" key="3">
    <source>
        <dbReference type="Proteomes" id="UP001172457"/>
    </source>
</evidence>